<dbReference type="PROSITE" id="PS50995">
    <property type="entry name" value="HTH_MARR_2"/>
    <property type="match status" value="1"/>
</dbReference>
<name>A0A8J4H9W5_9PROT</name>
<evidence type="ECO:0000256" key="2">
    <source>
        <dbReference type="ARBA" id="ARBA00023125"/>
    </source>
</evidence>
<dbReference type="InterPro" id="IPR036388">
    <property type="entry name" value="WH-like_DNA-bd_sf"/>
</dbReference>
<evidence type="ECO:0000256" key="3">
    <source>
        <dbReference type="ARBA" id="ARBA00023163"/>
    </source>
</evidence>
<dbReference type="Pfam" id="PF12802">
    <property type="entry name" value="MarR_2"/>
    <property type="match status" value="1"/>
</dbReference>
<reference evidence="5" key="1">
    <citation type="journal article" date="2020" name="mSystems">
        <title>Genome- and Community-Level Interaction Insights into Carbon Utilization and Element Cycling Functions of Hydrothermarchaeota in Hydrothermal Sediment.</title>
        <authorList>
            <person name="Zhou Z."/>
            <person name="Liu Y."/>
            <person name="Xu W."/>
            <person name="Pan J."/>
            <person name="Luo Z.H."/>
            <person name="Li M."/>
        </authorList>
    </citation>
    <scope>NUCLEOTIDE SEQUENCE</scope>
    <source>
        <strain evidence="5">SpSt-997</strain>
    </source>
</reference>
<dbReference type="GO" id="GO:0006950">
    <property type="term" value="P:response to stress"/>
    <property type="evidence" value="ECO:0007669"/>
    <property type="project" value="TreeGrafter"/>
</dbReference>
<evidence type="ECO:0000259" key="4">
    <source>
        <dbReference type="PROSITE" id="PS50995"/>
    </source>
</evidence>
<protein>
    <submittedName>
        <fullName evidence="5">MarR family transcriptional regulator</fullName>
    </submittedName>
</protein>
<feature type="domain" description="HTH marR-type" evidence="4">
    <location>
        <begin position="5"/>
        <end position="137"/>
    </location>
</feature>
<keyword evidence="1" id="KW-0805">Transcription regulation</keyword>
<dbReference type="Gene3D" id="1.10.10.10">
    <property type="entry name" value="Winged helix-like DNA-binding domain superfamily/Winged helix DNA-binding domain"/>
    <property type="match status" value="1"/>
</dbReference>
<dbReference type="GO" id="GO:0003677">
    <property type="term" value="F:DNA binding"/>
    <property type="evidence" value="ECO:0007669"/>
    <property type="project" value="UniProtKB-KW"/>
</dbReference>
<dbReference type="AlphaFoldDB" id="A0A8J4H9W5"/>
<keyword evidence="2" id="KW-0238">DNA-binding</keyword>
<organism evidence="5">
    <name type="scientific">Acidicaldus sp</name>
    <dbReference type="NCBI Taxonomy" id="1872105"/>
    <lineage>
        <taxon>Bacteria</taxon>
        <taxon>Pseudomonadati</taxon>
        <taxon>Pseudomonadota</taxon>
        <taxon>Alphaproteobacteria</taxon>
        <taxon>Acetobacterales</taxon>
        <taxon>Acetobacteraceae</taxon>
        <taxon>Acidicaldus</taxon>
    </lineage>
</organism>
<gene>
    <name evidence="5" type="ORF">ENY07_04115</name>
</gene>
<evidence type="ECO:0000256" key="1">
    <source>
        <dbReference type="ARBA" id="ARBA00023015"/>
    </source>
</evidence>
<dbReference type="SUPFAM" id="SSF46785">
    <property type="entry name" value="Winged helix' DNA-binding domain"/>
    <property type="match status" value="1"/>
</dbReference>
<dbReference type="InterPro" id="IPR036390">
    <property type="entry name" value="WH_DNA-bd_sf"/>
</dbReference>
<evidence type="ECO:0000313" key="5">
    <source>
        <dbReference type="EMBL" id="HGC42398.1"/>
    </source>
</evidence>
<comment type="caution">
    <text evidence="5">The sequence shown here is derived from an EMBL/GenBank/DDBJ whole genome shotgun (WGS) entry which is preliminary data.</text>
</comment>
<proteinExistence type="predicted"/>
<dbReference type="PRINTS" id="PR00598">
    <property type="entry name" value="HTHMARR"/>
</dbReference>
<dbReference type="PANTHER" id="PTHR33164:SF64">
    <property type="entry name" value="TRANSCRIPTIONAL REGULATOR SLYA"/>
    <property type="match status" value="1"/>
</dbReference>
<keyword evidence="3" id="KW-0804">Transcription</keyword>
<dbReference type="SMART" id="SM00347">
    <property type="entry name" value="HTH_MARR"/>
    <property type="match status" value="1"/>
</dbReference>
<sequence>MPQFQPDFMFYLHDVAHLLRIAVDKRARMHDMTRAQWLILLRLYRQPGMSQKELAELLEVEPITVARLVDRLEQRRMVERRADPHDRRIWRLHLLPDAAPLISEIEAERDEIARMVRQGIDAETMAVLVGALQKMKATLCGELRCHRRGEPVRLLAEEPAEEVA</sequence>
<dbReference type="InterPro" id="IPR039422">
    <property type="entry name" value="MarR/SlyA-like"/>
</dbReference>
<dbReference type="InterPro" id="IPR000835">
    <property type="entry name" value="HTH_MarR-typ"/>
</dbReference>
<accession>A0A8J4H9W5</accession>
<dbReference type="EMBL" id="DTQM01000079">
    <property type="protein sequence ID" value="HGC42398.1"/>
    <property type="molecule type" value="Genomic_DNA"/>
</dbReference>
<dbReference type="PANTHER" id="PTHR33164">
    <property type="entry name" value="TRANSCRIPTIONAL REGULATOR, MARR FAMILY"/>
    <property type="match status" value="1"/>
</dbReference>
<dbReference type="GO" id="GO:0003700">
    <property type="term" value="F:DNA-binding transcription factor activity"/>
    <property type="evidence" value="ECO:0007669"/>
    <property type="project" value="InterPro"/>
</dbReference>